<feature type="compositionally biased region" description="Basic and acidic residues" evidence="13">
    <location>
        <begin position="335"/>
        <end position="370"/>
    </location>
</feature>
<evidence type="ECO:0000313" key="16">
    <source>
        <dbReference type="EMBL" id="AKV59495.1"/>
    </source>
</evidence>
<evidence type="ECO:0000256" key="5">
    <source>
        <dbReference type="ARBA" id="ARBA00022989"/>
    </source>
</evidence>
<feature type="transmembrane region" description="Helical" evidence="14">
    <location>
        <begin position="245"/>
        <end position="269"/>
    </location>
</feature>
<comment type="similarity">
    <text evidence="2">Belongs to the OXA1/ALB3/YidC family. Type 1 subfamily.</text>
</comment>
<evidence type="ECO:0000256" key="8">
    <source>
        <dbReference type="ARBA" id="ARBA00026028"/>
    </source>
</evidence>
<comment type="subcellular location">
    <subcellularLocation>
        <location evidence="1 12">Membrane</location>
        <topology evidence="1 12">Multi-pass membrane protein</topology>
    </subcellularLocation>
</comment>
<dbReference type="KEGG" id="crie:AK829_10565"/>
<dbReference type="PATRIC" id="fig|156976.3.peg.2127"/>
<dbReference type="RefSeq" id="WP_052205788.1">
    <property type="nucleotide sequence ID" value="NZ_CP012342.1"/>
</dbReference>
<gene>
    <name evidence="16" type="ORF">AK829_10565</name>
</gene>
<proteinExistence type="inferred from homology"/>
<dbReference type="AlphaFoldDB" id="A0A0K1RDI2"/>
<evidence type="ECO:0000256" key="1">
    <source>
        <dbReference type="ARBA" id="ARBA00004141"/>
    </source>
</evidence>
<feature type="transmembrane region" description="Helical" evidence="14">
    <location>
        <begin position="100"/>
        <end position="120"/>
    </location>
</feature>
<feature type="region of interest" description="Disordered" evidence="13">
    <location>
        <begin position="315"/>
        <end position="382"/>
    </location>
</feature>
<evidence type="ECO:0000256" key="6">
    <source>
        <dbReference type="ARBA" id="ARBA00023136"/>
    </source>
</evidence>
<accession>A0A0K1RDI2</accession>
<sequence>MLEMLVYPVSAVMKFWHWLLAGLLGADSNAAWVASVFLLVISVRSLILPFAWQTISSTRRAFLMRAHLEEVQRKYGESTDVEDLRAEQDARKQIQKDHGYNPLAGCVPVFVQVPVFLGLYRLLQWMSVPDASAGRKIGVLSDAEIASFRDTTFFHVPLSAYVSMDEAQFAFLGTTQEATLKVALPFVIMAAVFTSGNLLINQARNRTMLEWANTFTRRSYYFLYWFVPFVAVMLLLSGLTGPVPIALLMYWVGNNLFTTVQTVTLWALAVRTMPASDIHIEAQAAAREKYRTQRAEVKEHKSALLRLRASTLTNPTQAGRIHREIRDAKRARKQEKRDEKQRKKTLESERSAARRELALLRKKEREEQKASEQAGEPPSEQD</sequence>
<feature type="transmembrane region" description="Helical" evidence="14">
    <location>
        <begin position="30"/>
        <end position="52"/>
    </location>
</feature>
<evidence type="ECO:0000256" key="13">
    <source>
        <dbReference type="SAM" id="MobiDB-lite"/>
    </source>
</evidence>
<name>A0A0K1RDI2_9CORY</name>
<comment type="function">
    <text evidence="7">Required for the insertion and/or proper folding and/or complex formation of integral membrane proteins into the membrane. Involved in integration of membrane proteins that insert both dependently and independently of the Sec translocase complex, as well as at least some lipoproteins. Aids folding of multispanning membrane proteins.</text>
</comment>
<evidence type="ECO:0000259" key="15">
    <source>
        <dbReference type="Pfam" id="PF02096"/>
    </source>
</evidence>
<evidence type="ECO:0000256" key="4">
    <source>
        <dbReference type="ARBA" id="ARBA00022692"/>
    </source>
</evidence>
<evidence type="ECO:0000256" key="3">
    <source>
        <dbReference type="ARBA" id="ARBA00015325"/>
    </source>
</evidence>
<dbReference type="Proteomes" id="UP000060016">
    <property type="component" value="Chromosome"/>
</dbReference>
<feature type="domain" description="Membrane insertase YidC/Oxa/ALB C-terminal" evidence="15">
    <location>
        <begin position="32"/>
        <end position="264"/>
    </location>
</feature>
<dbReference type="GO" id="GO:0051205">
    <property type="term" value="P:protein insertion into membrane"/>
    <property type="evidence" value="ECO:0007669"/>
    <property type="project" value="TreeGrafter"/>
</dbReference>
<feature type="transmembrane region" description="Helical" evidence="14">
    <location>
        <begin position="221"/>
        <end position="239"/>
    </location>
</feature>
<evidence type="ECO:0000256" key="11">
    <source>
        <dbReference type="ARBA" id="ARBA00033342"/>
    </source>
</evidence>
<organism evidence="16 17">
    <name type="scientific">Corynebacterium riegelii</name>
    <dbReference type="NCBI Taxonomy" id="156976"/>
    <lineage>
        <taxon>Bacteria</taxon>
        <taxon>Bacillati</taxon>
        <taxon>Actinomycetota</taxon>
        <taxon>Actinomycetes</taxon>
        <taxon>Mycobacteriales</taxon>
        <taxon>Corynebacteriaceae</taxon>
        <taxon>Corynebacterium</taxon>
    </lineage>
</organism>
<dbReference type="PANTHER" id="PTHR12428">
    <property type="entry name" value="OXA1"/>
    <property type="match status" value="1"/>
</dbReference>
<dbReference type="EMBL" id="CP012342">
    <property type="protein sequence ID" value="AKV59495.1"/>
    <property type="molecule type" value="Genomic_DNA"/>
</dbReference>
<dbReference type="STRING" id="156976.AK829_10565"/>
<evidence type="ECO:0000256" key="10">
    <source>
        <dbReference type="ARBA" id="ARBA00033245"/>
    </source>
</evidence>
<protein>
    <recommendedName>
        <fullName evidence="3">Membrane protein insertase YidC</fullName>
    </recommendedName>
    <alternativeName>
        <fullName evidence="11">Foldase YidC</fullName>
    </alternativeName>
    <alternativeName>
        <fullName evidence="10">Membrane integrase YidC</fullName>
    </alternativeName>
    <alternativeName>
        <fullName evidence="9">Membrane protein YidC</fullName>
    </alternativeName>
</protein>
<dbReference type="InterPro" id="IPR001708">
    <property type="entry name" value="YidC/ALB3/OXA1/COX18"/>
</dbReference>
<dbReference type="NCBIfam" id="TIGR03592">
    <property type="entry name" value="yidC_oxa1_cterm"/>
    <property type="match status" value="1"/>
</dbReference>
<evidence type="ECO:0000256" key="2">
    <source>
        <dbReference type="ARBA" id="ARBA00010527"/>
    </source>
</evidence>
<dbReference type="PANTHER" id="PTHR12428:SF65">
    <property type="entry name" value="CYTOCHROME C OXIDASE ASSEMBLY PROTEIN COX18, MITOCHONDRIAL"/>
    <property type="match status" value="1"/>
</dbReference>
<dbReference type="GO" id="GO:0032977">
    <property type="term" value="F:membrane insertase activity"/>
    <property type="evidence" value="ECO:0007669"/>
    <property type="project" value="InterPro"/>
</dbReference>
<keyword evidence="5 14" id="KW-1133">Transmembrane helix</keyword>
<dbReference type="Pfam" id="PF02096">
    <property type="entry name" value="60KD_IMP"/>
    <property type="match status" value="1"/>
</dbReference>
<dbReference type="GO" id="GO:0016020">
    <property type="term" value="C:membrane"/>
    <property type="evidence" value="ECO:0007669"/>
    <property type="project" value="UniProtKB-SubCell"/>
</dbReference>
<keyword evidence="6 14" id="KW-0472">Membrane</keyword>
<dbReference type="InterPro" id="IPR028055">
    <property type="entry name" value="YidC/Oxa/ALB_C"/>
</dbReference>
<feature type="transmembrane region" description="Helical" evidence="14">
    <location>
        <begin position="182"/>
        <end position="200"/>
    </location>
</feature>
<evidence type="ECO:0000256" key="12">
    <source>
        <dbReference type="RuleBase" id="RU003945"/>
    </source>
</evidence>
<keyword evidence="17" id="KW-1185">Reference proteome</keyword>
<comment type="subunit">
    <text evidence="8">Interacts with the Sec translocase complex via SecD. Specifically interacts with transmembrane segments of nascent integral membrane proteins during membrane integration.</text>
</comment>
<evidence type="ECO:0000256" key="9">
    <source>
        <dbReference type="ARBA" id="ARBA00031538"/>
    </source>
</evidence>
<evidence type="ECO:0000313" key="17">
    <source>
        <dbReference type="Proteomes" id="UP000060016"/>
    </source>
</evidence>
<evidence type="ECO:0000256" key="14">
    <source>
        <dbReference type="SAM" id="Phobius"/>
    </source>
</evidence>
<evidence type="ECO:0000256" key="7">
    <source>
        <dbReference type="ARBA" id="ARBA00025034"/>
    </source>
</evidence>
<reference evidence="16 17" key="1">
    <citation type="submission" date="2015-08" db="EMBL/GenBank/DDBJ databases">
        <authorList>
            <person name="Babu N.S."/>
            <person name="Beckwith C.J."/>
            <person name="Beseler K.G."/>
            <person name="Brison A."/>
            <person name="Carone J.V."/>
            <person name="Caskin T.P."/>
            <person name="Diamond M."/>
            <person name="Durham M.E."/>
            <person name="Foxe J.M."/>
            <person name="Go M."/>
            <person name="Henderson B.A."/>
            <person name="Jones I.B."/>
            <person name="McGettigan J.A."/>
            <person name="Micheletti S.J."/>
            <person name="Nasrallah M.E."/>
            <person name="Ortiz D."/>
            <person name="Piller C.R."/>
            <person name="Privatt S.R."/>
            <person name="Schneider S.L."/>
            <person name="Sharp S."/>
            <person name="Smith T.C."/>
            <person name="Stanton J.D."/>
            <person name="Ullery H.E."/>
            <person name="Wilson R.J."/>
            <person name="Serrano M.G."/>
            <person name="Buck G."/>
            <person name="Lee V."/>
            <person name="Wang Y."/>
            <person name="Carvalho R."/>
            <person name="Voegtly L."/>
            <person name="Shi R."/>
            <person name="Duckworth R."/>
            <person name="Johnson A."/>
            <person name="Loviza R."/>
            <person name="Walstead R."/>
            <person name="Shah Z."/>
            <person name="Kiflezghi M."/>
            <person name="Wade K."/>
            <person name="Ball S.L."/>
            <person name="Bradley K.W."/>
            <person name="Asai D.J."/>
            <person name="Bowman C.A."/>
            <person name="Russell D.A."/>
            <person name="Pope W.H."/>
            <person name="Jacobs-Sera D."/>
            <person name="Hendrix R.W."/>
            <person name="Hatfull G.F."/>
        </authorList>
    </citation>
    <scope>NUCLEOTIDE SEQUENCE [LARGE SCALE GENOMIC DNA]</scope>
    <source>
        <strain evidence="16 17">PUDD_83A45</strain>
    </source>
</reference>
<keyword evidence="4 12" id="KW-0812">Transmembrane</keyword>